<proteinExistence type="predicted"/>
<sequence length="128" mass="14910">MDAKLMLLWMRLISQLHNHNHLETKMIQRFQRRKKKIFDASEQISSTSFIDAATLLGENTQTVGLEISRSIASEMLIQQKSEMIIQESALELYLTLCEVERLTEDKRYCALSKIPNHPMQILIFFSLP</sequence>
<evidence type="ECO:0000313" key="2">
    <source>
        <dbReference type="Proteomes" id="UP000593579"/>
    </source>
</evidence>
<reference evidence="1 2" key="1">
    <citation type="journal article" date="2019" name="Genome Biol. Evol.">
        <title>Insights into the evolution of the New World diploid cottons (Gossypium, subgenus Houzingenia) based on genome sequencing.</title>
        <authorList>
            <person name="Grover C.E."/>
            <person name="Arick M.A. 2nd"/>
            <person name="Thrash A."/>
            <person name="Conover J.L."/>
            <person name="Sanders W.S."/>
            <person name="Peterson D.G."/>
            <person name="Frelichowski J.E."/>
            <person name="Scheffler J.A."/>
            <person name="Scheffler B.E."/>
            <person name="Wendel J.F."/>
        </authorList>
    </citation>
    <scope>NUCLEOTIDE SEQUENCE [LARGE SCALE GENOMIC DNA]</scope>
    <source>
        <strain evidence="1">5</strain>
        <tissue evidence="1">Leaf</tissue>
    </source>
</reference>
<gene>
    <name evidence="1" type="ORF">Gogos_015004</name>
</gene>
<protein>
    <submittedName>
        <fullName evidence="1">Uncharacterized protein</fullName>
    </submittedName>
</protein>
<dbReference type="Proteomes" id="UP000593579">
    <property type="component" value="Unassembled WGS sequence"/>
</dbReference>
<keyword evidence="2" id="KW-1185">Reference proteome</keyword>
<evidence type="ECO:0000313" key="1">
    <source>
        <dbReference type="EMBL" id="MBA0741883.1"/>
    </source>
</evidence>
<organism evidence="1 2">
    <name type="scientific">Gossypium gossypioides</name>
    <name type="common">Mexican cotton</name>
    <name type="synonym">Selera gossypioides</name>
    <dbReference type="NCBI Taxonomy" id="34282"/>
    <lineage>
        <taxon>Eukaryota</taxon>
        <taxon>Viridiplantae</taxon>
        <taxon>Streptophyta</taxon>
        <taxon>Embryophyta</taxon>
        <taxon>Tracheophyta</taxon>
        <taxon>Spermatophyta</taxon>
        <taxon>Magnoliopsida</taxon>
        <taxon>eudicotyledons</taxon>
        <taxon>Gunneridae</taxon>
        <taxon>Pentapetalae</taxon>
        <taxon>rosids</taxon>
        <taxon>malvids</taxon>
        <taxon>Malvales</taxon>
        <taxon>Malvaceae</taxon>
        <taxon>Malvoideae</taxon>
        <taxon>Gossypium</taxon>
    </lineage>
</organism>
<feature type="non-terminal residue" evidence="1">
    <location>
        <position position="128"/>
    </location>
</feature>
<dbReference type="AlphaFoldDB" id="A0A7J9C0A6"/>
<name>A0A7J9C0A6_GOSGO</name>
<accession>A0A7J9C0A6</accession>
<comment type="caution">
    <text evidence="1">The sequence shown here is derived from an EMBL/GenBank/DDBJ whole genome shotgun (WGS) entry which is preliminary data.</text>
</comment>
<dbReference type="OrthoDB" id="10335437at2759"/>
<dbReference type="EMBL" id="JABEZY010000007">
    <property type="protein sequence ID" value="MBA0741883.1"/>
    <property type="molecule type" value="Genomic_DNA"/>
</dbReference>